<evidence type="ECO:0000256" key="2">
    <source>
        <dbReference type="SAM" id="Phobius"/>
    </source>
</evidence>
<accession>A0A5R9GQF5</accession>
<name>A0A5R9GQF5_9PROT</name>
<comment type="caution">
    <text evidence="3">The sequence shown here is derived from an EMBL/GenBank/DDBJ whole genome shotgun (WGS) entry which is preliminary data.</text>
</comment>
<protein>
    <submittedName>
        <fullName evidence="3">Uncharacterized protein</fullName>
    </submittedName>
</protein>
<feature type="transmembrane region" description="Helical" evidence="2">
    <location>
        <begin position="72"/>
        <end position="93"/>
    </location>
</feature>
<dbReference type="AlphaFoldDB" id="A0A5R9GQF5"/>
<gene>
    <name evidence="3" type="ORF">FEF65_02050</name>
</gene>
<dbReference type="EMBL" id="VBRY01000002">
    <property type="protein sequence ID" value="TLS68516.1"/>
    <property type="molecule type" value="Genomic_DNA"/>
</dbReference>
<feature type="region of interest" description="Disordered" evidence="1">
    <location>
        <begin position="95"/>
        <end position="127"/>
    </location>
</feature>
<dbReference type="Proteomes" id="UP000306585">
    <property type="component" value="Unassembled WGS sequence"/>
</dbReference>
<evidence type="ECO:0000313" key="3">
    <source>
        <dbReference type="EMBL" id="TLS68516.1"/>
    </source>
</evidence>
<evidence type="ECO:0000313" key="4">
    <source>
        <dbReference type="Proteomes" id="UP000306585"/>
    </source>
</evidence>
<evidence type="ECO:0000256" key="1">
    <source>
        <dbReference type="SAM" id="MobiDB-lite"/>
    </source>
</evidence>
<sequence length="127" mass="13736">MSSGPLELEGHGDNLHDHIDTSFIEEGLNSLMEESLLIAYEPEKTPLRHDTNAASPLPSRPVAPPPTQPLPVIWLLIALLLLTGAIGATFWSLQEETSATGKDRNTPIVKQTRGGTNNFSGMPARMP</sequence>
<dbReference type="RefSeq" id="WP_138238133.1">
    <property type="nucleotide sequence ID" value="NZ_VBRY01000002.1"/>
</dbReference>
<organism evidence="3 4">
    <name type="scientific">Mariprofundus erugo</name>
    <dbReference type="NCBI Taxonomy" id="2528639"/>
    <lineage>
        <taxon>Bacteria</taxon>
        <taxon>Pseudomonadati</taxon>
        <taxon>Pseudomonadota</taxon>
        <taxon>Candidatius Mariprofundia</taxon>
        <taxon>Mariprofundales</taxon>
        <taxon>Mariprofundaceae</taxon>
        <taxon>Mariprofundus</taxon>
    </lineage>
</organism>
<reference evidence="3 4" key="1">
    <citation type="journal article" date="2019" name="Appl. Environ. Microbiol.">
        <title>Environmental Evidence and Genomic Insight of Iron-oxidizing Bacteria Preference Towards More Corrosion Resistant Stainless Steel at Higher Salinities.</title>
        <authorList>
            <person name="Garrison C.E."/>
            <person name="Price K.A."/>
            <person name="Field E.K."/>
        </authorList>
    </citation>
    <scope>NUCLEOTIDE SEQUENCE [LARGE SCALE GENOMIC DNA]</scope>
    <source>
        <strain evidence="3 4">P3</strain>
    </source>
</reference>
<keyword evidence="2" id="KW-0812">Transmembrane</keyword>
<proteinExistence type="predicted"/>
<keyword evidence="2" id="KW-0472">Membrane</keyword>
<keyword evidence="2" id="KW-1133">Transmembrane helix</keyword>
<keyword evidence="4" id="KW-1185">Reference proteome</keyword>